<evidence type="ECO:0008006" key="3">
    <source>
        <dbReference type="Google" id="ProtNLM"/>
    </source>
</evidence>
<dbReference type="AlphaFoldDB" id="A0A9W6ZG33"/>
<reference evidence="2" key="1">
    <citation type="journal article" date="2023" name="Commun. Biol.">
        <title>Genome analysis of Parmales, the sister group of diatoms, reveals the evolutionary specialization of diatoms from phago-mixotrophs to photoautotrophs.</title>
        <authorList>
            <person name="Ban H."/>
            <person name="Sato S."/>
            <person name="Yoshikawa S."/>
            <person name="Yamada K."/>
            <person name="Nakamura Y."/>
            <person name="Ichinomiya M."/>
            <person name="Sato N."/>
            <person name="Blanc-Mathieu R."/>
            <person name="Endo H."/>
            <person name="Kuwata A."/>
            <person name="Ogata H."/>
        </authorList>
    </citation>
    <scope>NUCLEOTIDE SEQUENCE [LARGE SCALE GENOMIC DNA]</scope>
    <source>
        <strain evidence="2">NIES 3700</strain>
    </source>
</reference>
<dbReference type="Gene3D" id="3.40.50.150">
    <property type="entry name" value="Vaccinia Virus protein VP39"/>
    <property type="match status" value="1"/>
</dbReference>
<evidence type="ECO:0000313" key="2">
    <source>
        <dbReference type="Proteomes" id="UP001165122"/>
    </source>
</evidence>
<dbReference type="GO" id="GO:0032259">
    <property type="term" value="P:methylation"/>
    <property type="evidence" value="ECO:0007669"/>
    <property type="project" value="UniProtKB-KW"/>
</dbReference>
<dbReference type="OrthoDB" id="40071at2759"/>
<dbReference type="Proteomes" id="UP001165122">
    <property type="component" value="Unassembled WGS sequence"/>
</dbReference>
<evidence type="ECO:0000313" key="1">
    <source>
        <dbReference type="EMBL" id="GMH51506.1"/>
    </source>
</evidence>
<gene>
    <name evidence="1" type="ORF">TrLO_g13031</name>
</gene>
<dbReference type="EMBL" id="BRXW01000405">
    <property type="protein sequence ID" value="GMH51506.1"/>
    <property type="molecule type" value="Genomic_DNA"/>
</dbReference>
<dbReference type="PANTHER" id="PTHR43042">
    <property type="entry name" value="SAM-DEPENDENT METHYLTRANSFERASE"/>
    <property type="match status" value="1"/>
</dbReference>
<protein>
    <recommendedName>
        <fullName evidence="3">S-adenosylmethionine-dependent methyltransferase domain-containing protein</fullName>
    </recommendedName>
</protein>
<organism evidence="1 2">
    <name type="scientific">Triparma laevis f. longispina</name>
    <dbReference type="NCBI Taxonomy" id="1714387"/>
    <lineage>
        <taxon>Eukaryota</taxon>
        <taxon>Sar</taxon>
        <taxon>Stramenopiles</taxon>
        <taxon>Ochrophyta</taxon>
        <taxon>Bolidophyceae</taxon>
        <taxon>Parmales</taxon>
        <taxon>Triparmaceae</taxon>
        <taxon>Triparma</taxon>
    </lineage>
</organism>
<dbReference type="GO" id="GO:0008168">
    <property type="term" value="F:methyltransferase activity"/>
    <property type="evidence" value="ECO:0007669"/>
    <property type="project" value="UniProtKB-KW"/>
</dbReference>
<name>A0A9W6ZG33_9STRA</name>
<accession>A0A9W6ZG33</accession>
<keyword evidence="2" id="KW-1185">Reference proteome</keyword>
<dbReference type="SUPFAM" id="SSF53335">
    <property type="entry name" value="S-adenosyl-L-methionine-dependent methyltransferases"/>
    <property type="match status" value="1"/>
</dbReference>
<comment type="caution">
    <text evidence="1">The sequence shown here is derived from an EMBL/GenBank/DDBJ whole genome shotgun (WGS) entry which is preliminary data.</text>
</comment>
<dbReference type="InterPro" id="IPR029063">
    <property type="entry name" value="SAM-dependent_MTases_sf"/>
</dbReference>
<dbReference type="PANTHER" id="PTHR43042:SF3">
    <property type="entry name" value="RIBOSOMAL RNA LARGE SUBUNIT METHYLTRANSFERASE YWBD-RELATED"/>
    <property type="match status" value="1"/>
</dbReference>
<proteinExistence type="predicted"/>
<sequence>MINKWYGDGKECGRVYNSDGIVIDVFNSLLYLRVNPSNNLNEVYDNFGLKEWRGNVFGVEGVKNREGKESYQMFKGNEGEMICEENGINYNLRFGDGFSTGLFLDTSNLRKYVGGLEGRTLNLFSHANAISIASSSSRGGVNVDLSSKYFDLGVKDDWKNIEDDVWEYCKRKKGKEIFEVVVCDPPSSSVGKKRRWSTIKDYPELITHLSPLTSSNGLLILCSNTKKQTYDEFYKQCKKGLEISGRKGEVEKVIGTEWGWWREGVKCLVWRLD</sequence>